<evidence type="ECO:0000313" key="3">
    <source>
        <dbReference type="Proteomes" id="UP000215914"/>
    </source>
</evidence>
<organism evidence="2 3">
    <name type="scientific">Helianthus annuus</name>
    <name type="common">Common sunflower</name>
    <dbReference type="NCBI Taxonomy" id="4232"/>
    <lineage>
        <taxon>Eukaryota</taxon>
        <taxon>Viridiplantae</taxon>
        <taxon>Streptophyta</taxon>
        <taxon>Embryophyta</taxon>
        <taxon>Tracheophyta</taxon>
        <taxon>Spermatophyta</taxon>
        <taxon>Magnoliopsida</taxon>
        <taxon>eudicotyledons</taxon>
        <taxon>Gunneridae</taxon>
        <taxon>Pentapetalae</taxon>
        <taxon>asterids</taxon>
        <taxon>campanulids</taxon>
        <taxon>Asterales</taxon>
        <taxon>Asteraceae</taxon>
        <taxon>Asteroideae</taxon>
        <taxon>Heliantheae alliance</taxon>
        <taxon>Heliantheae</taxon>
        <taxon>Helianthus</taxon>
    </lineage>
</organism>
<feature type="region of interest" description="Disordered" evidence="1">
    <location>
        <begin position="1"/>
        <end position="33"/>
    </location>
</feature>
<feature type="compositionally biased region" description="Polar residues" evidence="1">
    <location>
        <begin position="1"/>
        <end position="22"/>
    </location>
</feature>
<gene>
    <name evidence="2" type="ORF">HannXRQ_Chr07g0204891</name>
</gene>
<proteinExistence type="predicted"/>
<evidence type="ECO:0000256" key="1">
    <source>
        <dbReference type="SAM" id="MobiDB-lite"/>
    </source>
</evidence>
<dbReference type="EMBL" id="CM007896">
    <property type="protein sequence ID" value="OTG21502.1"/>
    <property type="molecule type" value="Genomic_DNA"/>
</dbReference>
<reference evidence="3" key="1">
    <citation type="journal article" date="2017" name="Nature">
        <title>The sunflower genome provides insights into oil metabolism, flowering and Asterid evolution.</title>
        <authorList>
            <person name="Badouin H."/>
            <person name="Gouzy J."/>
            <person name="Grassa C.J."/>
            <person name="Murat F."/>
            <person name="Staton S.E."/>
            <person name="Cottret L."/>
            <person name="Lelandais-Briere C."/>
            <person name="Owens G.L."/>
            <person name="Carrere S."/>
            <person name="Mayjonade B."/>
            <person name="Legrand L."/>
            <person name="Gill N."/>
            <person name="Kane N.C."/>
            <person name="Bowers J.E."/>
            <person name="Hubner S."/>
            <person name="Bellec A."/>
            <person name="Berard A."/>
            <person name="Berges H."/>
            <person name="Blanchet N."/>
            <person name="Boniface M.C."/>
            <person name="Brunel D."/>
            <person name="Catrice O."/>
            <person name="Chaidir N."/>
            <person name="Claudel C."/>
            <person name="Donnadieu C."/>
            <person name="Faraut T."/>
            <person name="Fievet G."/>
            <person name="Helmstetter N."/>
            <person name="King M."/>
            <person name="Knapp S.J."/>
            <person name="Lai Z."/>
            <person name="Le Paslier M.C."/>
            <person name="Lippi Y."/>
            <person name="Lorenzon L."/>
            <person name="Mandel J.R."/>
            <person name="Marage G."/>
            <person name="Marchand G."/>
            <person name="Marquand E."/>
            <person name="Bret-Mestries E."/>
            <person name="Morien E."/>
            <person name="Nambeesan S."/>
            <person name="Nguyen T."/>
            <person name="Pegot-Espagnet P."/>
            <person name="Pouilly N."/>
            <person name="Raftis F."/>
            <person name="Sallet E."/>
            <person name="Schiex T."/>
            <person name="Thomas J."/>
            <person name="Vandecasteele C."/>
            <person name="Vares D."/>
            <person name="Vear F."/>
            <person name="Vautrin S."/>
            <person name="Crespi M."/>
            <person name="Mangin B."/>
            <person name="Burke J.M."/>
            <person name="Salse J."/>
            <person name="Munos S."/>
            <person name="Vincourt P."/>
            <person name="Rieseberg L.H."/>
            <person name="Langlade N.B."/>
        </authorList>
    </citation>
    <scope>NUCLEOTIDE SEQUENCE [LARGE SCALE GENOMIC DNA]</scope>
    <source>
        <strain evidence="3">cv. SF193</strain>
    </source>
</reference>
<name>A0A251UFE4_HELAN</name>
<accession>A0A251UFE4</accession>
<dbReference type="Proteomes" id="UP000215914">
    <property type="component" value="Chromosome 7"/>
</dbReference>
<dbReference type="InParanoid" id="A0A251UFE4"/>
<evidence type="ECO:0000313" key="2">
    <source>
        <dbReference type="EMBL" id="OTG21502.1"/>
    </source>
</evidence>
<protein>
    <submittedName>
        <fullName evidence="2">Uncharacterized protein</fullName>
    </submittedName>
</protein>
<dbReference type="AlphaFoldDB" id="A0A251UFE4"/>
<keyword evidence="3" id="KW-1185">Reference proteome</keyword>
<sequence length="73" mass="7712">MILGTSSFSTMPSRTFSASSISPRKHSASFTDPCLQKESTKIVKVCTPGDTPSSSISLNICAASVSLPKLHRP</sequence>